<dbReference type="STRING" id="8022.A0A060Z3N4"/>
<keyword evidence="2" id="KW-0391">Immunity</keyword>
<dbReference type="PANTHER" id="PTHR23268:SF102">
    <property type="entry name" value="IMMUNOGLOBULIN V-SET DOMAIN-CONTAINING PROTEIN"/>
    <property type="match status" value="1"/>
</dbReference>
<name>A0A060Z3N4_ONCMY</name>
<dbReference type="GO" id="GO:0007166">
    <property type="term" value="P:cell surface receptor signaling pathway"/>
    <property type="evidence" value="ECO:0007669"/>
    <property type="project" value="TreeGrafter"/>
</dbReference>
<evidence type="ECO:0000256" key="3">
    <source>
        <dbReference type="SAM" id="SignalP"/>
    </source>
</evidence>
<dbReference type="InterPro" id="IPR013783">
    <property type="entry name" value="Ig-like_fold"/>
</dbReference>
<sequence length="142" mass="16130">MFNFLVTFSVLLICLMGLSLSLEVYQTPSEVLLKRGENVQIFCHHEKTNYRLMQWFQQSPGEKQLKCIAYLLFKSQTTYIEEHLNVSGDLSQNDPKNVSLNMFNLKGPDHSAVYYCAASEGHSVVDSLSALQKPCVTQYVSL</sequence>
<dbReference type="EMBL" id="FR938865">
    <property type="protein sequence ID" value="CDQ98626.1"/>
    <property type="molecule type" value="Genomic_DNA"/>
</dbReference>
<organism evidence="5 6">
    <name type="scientific">Oncorhynchus mykiss</name>
    <name type="common">Rainbow trout</name>
    <name type="synonym">Salmo gairdneri</name>
    <dbReference type="NCBI Taxonomy" id="8022"/>
    <lineage>
        <taxon>Eukaryota</taxon>
        <taxon>Metazoa</taxon>
        <taxon>Chordata</taxon>
        <taxon>Craniata</taxon>
        <taxon>Vertebrata</taxon>
        <taxon>Euteleostomi</taxon>
        <taxon>Actinopterygii</taxon>
        <taxon>Neopterygii</taxon>
        <taxon>Teleostei</taxon>
        <taxon>Protacanthopterygii</taxon>
        <taxon>Salmoniformes</taxon>
        <taxon>Salmonidae</taxon>
        <taxon>Salmoninae</taxon>
        <taxon>Oncorhynchus</taxon>
    </lineage>
</organism>
<reference evidence="5" key="1">
    <citation type="journal article" date="2014" name="Nat. Commun.">
        <title>The rainbow trout genome provides novel insights into evolution after whole-genome duplication in vertebrates.</title>
        <authorList>
            <person name="Berthelot C."/>
            <person name="Brunet F."/>
            <person name="Chalopin D."/>
            <person name="Juanchich A."/>
            <person name="Bernard M."/>
            <person name="Noel B."/>
            <person name="Bento P."/>
            <person name="Da Silva C."/>
            <person name="Labadie K."/>
            <person name="Alberti A."/>
            <person name="Aury J.M."/>
            <person name="Louis A."/>
            <person name="Dehais P."/>
            <person name="Bardou P."/>
            <person name="Montfort J."/>
            <person name="Klopp C."/>
            <person name="Cabau C."/>
            <person name="Gaspin C."/>
            <person name="Thorgaard G.H."/>
            <person name="Boussaha M."/>
            <person name="Quillet E."/>
            <person name="Guyomard R."/>
            <person name="Galiana D."/>
            <person name="Bobe J."/>
            <person name="Volff J.N."/>
            <person name="Genet C."/>
            <person name="Wincker P."/>
            <person name="Jaillon O."/>
            <person name="Roest Crollius H."/>
            <person name="Guiguen Y."/>
        </authorList>
    </citation>
    <scope>NUCLEOTIDE SEQUENCE [LARGE SCALE GENOMIC DNA]</scope>
</reference>
<dbReference type="GO" id="GO:0002376">
    <property type="term" value="P:immune system process"/>
    <property type="evidence" value="ECO:0007669"/>
    <property type="project" value="UniProtKB-KW"/>
</dbReference>
<evidence type="ECO:0000313" key="5">
    <source>
        <dbReference type="EMBL" id="CDQ98626.1"/>
    </source>
</evidence>
<keyword evidence="1 3" id="KW-0732">Signal</keyword>
<proteinExistence type="predicted"/>
<dbReference type="AlphaFoldDB" id="A0A060Z3N4"/>
<accession>A0A060Z3N4</accession>
<dbReference type="Proteomes" id="UP000193380">
    <property type="component" value="Unassembled WGS sequence"/>
</dbReference>
<evidence type="ECO:0000259" key="4">
    <source>
        <dbReference type="SMART" id="SM00406"/>
    </source>
</evidence>
<evidence type="ECO:0000313" key="6">
    <source>
        <dbReference type="Proteomes" id="UP000193380"/>
    </source>
</evidence>
<reference evidence="5" key="2">
    <citation type="submission" date="2014-03" db="EMBL/GenBank/DDBJ databases">
        <authorList>
            <person name="Genoscope - CEA"/>
        </authorList>
    </citation>
    <scope>NUCLEOTIDE SEQUENCE</scope>
</reference>
<feature type="domain" description="Immunoglobulin V-set" evidence="4">
    <location>
        <begin position="38"/>
        <end position="118"/>
    </location>
</feature>
<dbReference type="InterPro" id="IPR036179">
    <property type="entry name" value="Ig-like_dom_sf"/>
</dbReference>
<evidence type="ECO:0000256" key="2">
    <source>
        <dbReference type="ARBA" id="ARBA00022859"/>
    </source>
</evidence>
<dbReference type="SUPFAM" id="SSF48726">
    <property type="entry name" value="Immunoglobulin"/>
    <property type="match status" value="1"/>
</dbReference>
<dbReference type="Pfam" id="PF07686">
    <property type="entry name" value="V-set"/>
    <property type="match status" value="1"/>
</dbReference>
<dbReference type="GO" id="GO:0005886">
    <property type="term" value="C:plasma membrane"/>
    <property type="evidence" value="ECO:0007669"/>
    <property type="project" value="TreeGrafter"/>
</dbReference>
<dbReference type="InterPro" id="IPR013106">
    <property type="entry name" value="Ig_V-set"/>
</dbReference>
<protein>
    <recommendedName>
        <fullName evidence="4">Immunoglobulin V-set domain-containing protein</fullName>
    </recommendedName>
</protein>
<gene>
    <name evidence="5" type="ORF">GSONMT00062760001</name>
</gene>
<feature type="chain" id="PRO_5001592899" description="Immunoglobulin V-set domain-containing protein" evidence="3">
    <location>
        <begin position="22"/>
        <end position="142"/>
    </location>
</feature>
<dbReference type="SMART" id="SM00406">
    <property type="entry name" value="IGv"/>
    <property type="match status" value="1"/>
</dbReference>
<dbReference type="PANTHER" id="PTHR23268">
    <property type="entry name" value="T-CELL RECEPTOR BETA CHAIN"/>
    <property type="match status" value="1"/>
</dbReference>
<feature type="signal peptide" evidence="3">
    <location>
        <begin position="1"/>
        <end position="21"/>
    </location>
</feature>
<dbReference type="InterPro" id="IPR050413">
    <property type="entry name" value="TCR_beta_variable"/>
</dbReference>
<dbReference type="Gene3D" id="2.60.40.10">
    <property type="entry name" value="Immunoglobulins"/>
    <property type="match status" value="1"/>
</dbReference>
<dbReference type="PaxDb" id="8022-A0A060Z3N4"/>
<evidence type="ECO:0000256" key="1">
    <source>
        <dbReference type="ARBA" id="ARBA00022729"/>
    </source>
</evidence>